<evidence type="ECO:0000256" key="11">
    <source>
        <dbReference type="ARBA" id="ARBA00022989"/>
    </source>
</evidence>
<feature type="transmembrane region" description="Helical" evidence="14">
    <location>
        <begin position="169"/>
        <end position="188"/>
    </location>
</feature>
<protein>
    <recommendedName>
        <fullName evidence="3">histidine kinase</fullName>
        <ecNumber evidence="3">2.7.13.3</ecNumber>
    </recommendedName>
</protein>
<keyword evidence="8" id="KW-0547">Nucleotide-binding</keyword>
<name>A0A1I2V8L1_9FIRM</name>
<dbReference type="InterPro" id="IPR036890">
    <property type="entry name" value="HATPase_C_sf"/>
</dbReference>
<keyword evidence="5" id="KW-0597">Phosphoprotein</keyword>
<feature type="transmembrane region" description="Helical" evidence="14">
    <location>
        <begin position="6"/>
        <end position="31"/>
    </location>
</feature>
<keyword evidence="6" id="KW-0808">Transferase</keyword>
<dbReference type="SUPFAM" id="SSF158472">
    <property type="entry name" value="HAMP domain-like"/>
    <property type="match status" value="1"/>
</dbReference>
<dbReference type="InterPro" id="IPR003660">
    <property type="entry name" value="HAMP_dom"/>
</dbReference>
<evidence type="ECO:0000256" key="10">
    <source>
        <dbReference type="ARBA" id="ARBA00022840"/>
    </source>
</evidence>
<feature type="transmembrane region" description="Helical" evidence="14">
    <location>
        <begin position="133"/>
        <end position="157"/>
    </location>
</feature>
<dbReference type="InterPro" id="IPR003594">
    <property type="entry name" value="HATPase_dom"/>
</dbReference>
<evidence type="ECO:0000256" key="14">
    <source>
        <dbReference type="SAM" id="Phobius"/>
    </source>
</evidence>
<dbReference type="Gene3D" id="6.10.340.10">
    <property type="match status" value="1"/>
</dbReference>
<evidence type="ECO:0000256" key="4">
    <source>
        <dbReference type="ARBA" id="ARBA00022475"/>
    </source>
</evidence>
<keyword evidence="11 14" id="KW-1133">Transmembrane helix</keyword>
<dbReference type="SUPFAM" id="SSF55874">
    <property type="entry name" value="ATPase domain of HSP90 chaperone/DNA topoisomerase II/histidine kinase"/>
    <property type="match status" value="1"/>
</dbReference>
<dbReference type="InterPro" id="IPR005467">
    <property type="entry name" value="His_kinase_dom"/>
</dbReference>
<dbReference type="STRING" id="341036.SAMN05660649_02913"/>
<dbReference type="CDD" id="cd06225">
    <property type="entry name" value="HAMP"/>
    <property type="match status" value="1"/>
</dbReference>
<dbReference type="PANTHER" id="PTHR45528:SF1">
    <property type="entry name" value="SENSOR HISTIDINE KINASE CPXA"/>
    <property type="match status" value="1"/>
</dbReference>
<dbReference type="CDD" id="cd00082">
    <property type="entry name" value="HisKA"/>
    <property type="match status" value="1"/>
</dbReference>
<evidence type="ECO:0000256" key="1">
    <source>
        <dbReference type="ARBA" id="ARBA00000085"/>
    </source>
</evidence>
<keyword evidence="7 14" id="KW-0812">Transmembrane</keyword>
<evidence type="ECO:0000256" key="2">
    <source>
        <dbReference type="ARBA" id="ARBA00004651"/>
    </source>
</evidence>
<dbReference type="EMBL" id="FOOX01000010">
    <property type="protein sequence ID" value="SFG84527.1"/>
    <property type="molecule type" value="Genomic_DNA"/>
</dbReference>
<dbReference type="GO" id="GO:0005886">
    <property type="term" value="C:plasma membrane"/>
    <property type="evidence" value="ECO:0007669"/>
    <property type="project" value="UniProtKB-SubCell"/>
</dbReference>
<evidence type="ECO:0000313" key="17">
    <source>
        <dbReference type="EMBL" id="SFG84527.1"/>
    </source>
</evidence>
<proteinExistence type="predicted"/>
<dbReference type="FunFam" id="1.10.287.130:FF:000001">
    <property type="entry name" value="Two-component sensor histidine kinase"/>
    <property type="match status" value="1"/>
</dbReference>
<dbReference type="SMART" id="SM00387">
    <property type="entry name" value="HATPase_c"/>
    <property type="match status" value="1"/>
</dbReference>
<keyword evidence="9 17" id="KW-0418">Kinase</keyword>
<comment type="subcellular location">
    <subcellularLocation>
        <location evidence="2">Cell membrane</location>
        <topology evidence="2">Multi-pass membrane protein</topology>
    </subcellularLocation>
</comment>
<dbReference type="Gene3D" id="3.30.565.10">
    <property type="entry name" value="Histidine kinase-like ATPase, C-terminal domain"/>
    <property type="match status" value="1"/>
</dbReference>
<dbReference type="InterPro" id="IPR050398">
    <property type="entry name" value="HssS/ArlS-like"/>
</dbReference>
<dbReference type="GO" id="GO:0005524">
    <property type="term" value="F:ATP binding"/>
    <property type="evidence" value="ECO:0007669"/>
    <property type="project" value="UniProtKB-KW"/>
</dbReference>
<evidence type="ECO:0000256" key="5">
    <source>
        <dbReference type="ARBA" id="ARBA00022553"/>
    </source>
</evidence>
<accession>A0A1I2V8L1</accession>
<keyword evidence="10" id="KW-0067">ATP-binding</keyword>
<keyword evidence="12" id="KW-0902">Two-component regulatory system</keyword>
<evidence type="ECO:0000259" key="15">
    <source>
        <dbReference type="PROSITE" id="PS50109"/>
    </source>
</evidence>
<dbReference type="InterPro" id="IPR003661">
    <property type="entry name" value="HisK_dim/P_dom"/>
</dbReference>
<dbReference type="Pfam" id="PF02518">
    <property type="entry name" value="HATPase_c"/>
    <property type="match status" value="1"/>
</dbReference>
<reference evidence="18" key="1">
    <citation type="submission" date="2016-10" db="EMBL/GenBank/DDBJ databases">
        <authorList>
            <person name="Varghese N."/>
            <person name="Submissions S."/>
        </authorList>
    </citation>
    <scope>NUCLEOTIDE SEQUENCE [LARGE SCALE GENOMIC DNA]</scope>
    <source>
        <strain evidence="18">DSM 17038</strain>
    </source>
</reference>
<evidence type="ECO:0000256" key="8">
    <source>
        <dbReference type="ARBA" id="ARBA00022741"/>
    </source>
</evidence>
<dbReference type="GO" id="GO:0000155">
    <property type="term" value="F:phosphorelay sensor kinase activity"/>
    <property type="evidence" value="ECO:0007669"/>
    <property type="project" value="InterPro"/>
</dbReference>
<dbReference type="CDD" id="cd00075">
    <property type="entry name" value="HATPase"/>
    <property type="match status" value="1"/>
</dbReference>
<dbReference type="SUPFAM" id="SSF47384">
    <property type="entry name" value="Homodimeric domain of signal transducing histidine kinase"/>
    <property type="match status" value="1"/>
</dbReference>
<evidence type="ECO:0000256" key="9">
    <source>
        <dbReference type="ARBA" id="ARBA00022777"/>
    </source>
</evidence>
<dbReference type="Gene3D" id="1.10.287.130">
    <property type="match status" value="1"/>
</dbReference>
<dbReference type="FunFam" id="3.30.565.10:FF:000006">
    <property type="entry name" value="Sensor histidine kinase WalK"/>
    <property type="match status" value="1"/>
</dbReference>
<organism evidence="17 18">
    <name type="scientific">Desulfotruncus arcticus DSM 17038</name>
    <dbReference type="NCBI Taxonomy" id="1121424"/>
    <lineage>
        <taxon>Bacteria</taxon>
        <taxon>Bacillati</taxon>
        <taxon>Bacillota</taxon>
        <taxon>Clostridia</taxon>
        <taxon>Eubacteriales</taxon>
        <taxon>Desulfallaceae</taxon>
        <taxon>Desulfotruncus</taxon>
    </lineage>
</organism>
<evidence type="ECO:0000256" key="12">
    <source>
        <dbReference type="ARBA" id="ARBA00023012"/>
    </source>
</evidence>
<dbReference type="RefSeq" id="WP_092472106.1">
    <property type="nucleotide sequence ID" value="NZ_FOOX01000010.1"/>
</dbReference>
<evidence type="ECO:0000256" key="6">
    <source>
        <dbReference type="ARBA" id="ARBA00022679"/>
    </source>
</evidence>
<keyword evidence="4" id="KW-1003">Cell membrane</keyword>
<sequence>MKSIALKFWAGMMVLVVMVLLLLWFFQIVFLENFYTRMRISEIKKESIAIIELLNNGNKSAFADRLDALAFNNNLSVELLDSGGKNIYTAGSVGSSGHMPMMNNRTRSEAFYQALAGRQVAIPLTHPRFGNQFMMIGLPVMLSGETSGVLIISMPLAPVEDTASILKWQLFYITIILLAAALLISYLITRSLTRPILEIKKVAETMASGDFSARVKTQKQDEIGKLAATINYLGQQLSKIEQFRKDLIANVSHELRTPLSLIRGYAETIRDVTGNTPGKREKHIGIIIEETERLSSIVDDILNLSQLQAGYFELNISRFPVGETIDDVVKRFNLLSESTGVRIVRQGTGAAPVEADEARIGQVLFNLINNGFNHTPPGGAITVKMTDAPHSVRIEVADTGSGIPEEDLPQIWDRFYKADQTGRKRAMGTGLGLAIVKSVLEAHQAAYGVESQKNVGTTFWFELKK</sequence>
<dbReference type="InterPro" id="IPR004358">
    <property type="entry name" value="Sig_transdc_His_kin-like_C"/>
</dbReference>
<dbReference type="OrthoDB" id="112712at2"/>
<dbReference type="AlphaFoldDB" id="A0A1I2V8L1"/>
<dbReference type="PRINTS" id="PR00344">
    <property type="entry name" value="BCTRLSENSOR"/>
</dbReference>
<evidence type="ECO:0000259" key="16">
    <source>
        <dbReference type="PROSITE" id="PS50885"/>
    </source>
</evidence>
<keyword evidence="18" id="KW-1185">Reference proteome</keyword>
<dbReference type="SMART" id="SM00304">
    <property type="entry name" value="HAMP"/>
    <property type="match status" value="1"/>
</dbReference>
<evidence type="ECO:0000256" key="7">
    <source>
        <dbReference type="ARBA" id="ARBA00022692"/>
    </source>
</evidence>
<gene>
    <name evidence="17" type="ORF">SAMN05660649_02913</name>
</gene>
<dbReference type="EC" id="2.7.13.3" evidence="3"/>
<dbReference type="SMART" id="SM00388">
    <property type="entry name" value="HisKA"/>
    <property type="match status" value="1"/>
</dbReference>
<evidence type="ECO:0000256" key="13">
    <source>
        <dbReference type="ARBA" id="ARBA00023136"/>
    </source>
</evidence>
<feature type="domain" description="Histidine kinase" evidence="15">
    <location>
        <begin position="250"/>
        <end position="465"/>
    </location>
</feature>
<dbReference type="InterPro" id="IPR036097">
    <property type="entry name" value="HisK_dim/P_sf"/>
</dbReference>
<evidence type="ECO:0000313" key="18">
    <source>
        <dbReference type="Proteomes" id="UP000199337"/>
    </source>
</evidence>
<dbReference type="PROSITE" id="PS50109">
    <property type="entry name" value="HIS_KIN"/>
    <property type="match status" value="1"/>
</dbReference>
<evidence type="ECO:0000256" key="3">
    <source>
        <dbReference type="ARBA" id="ARBA00012438"/>
    </source>
</evidence>
<dbReference type="Pfam" id="PF00672">
    <property type="entry name" value="HAMP"/>
    <property type="match status" value="1"/>
</dbReference>
<dbReference type="PROSITE" id="PS50885">
    <property type="entry name" value="HAMP"/>
    <property type="match status" value="1"/>
</dbReference>
<dbReference type="Pfam" id="PF00512">
    <property type="entry name" value="HisKA"/>
    <property type="match status" value="1"/>
</dbReference>
<comment type="catalytic activity">
    <reaction evidence="1">
        <text>ATP + protein L-histidine = ADP + protein N-phospho-L-histidine.</text>
        <dbReference type="EC" id="2.7.13.3"/>
    </reaction>
</comment>
<dbReference type="Proteomes" id="UP000199337">
    <property type="component" value="Unassembled WGS sequence"/>
</dbReference>
<dbReference type="PANTHER" id="PTHR45528">
    <property type="entry name" value="SENSOR HISTIDINE KINASE CPXA"/>
    <property type="match status" value="1"/>
</dbReference>
<feature type="domain" description="HAMP" evidence="16">
    <location>
        <begin position="190"/>
        <end position="242"/>
    </location>
</feature>
<keyword evidence="13 14" id="KW-0472">Membrane</keyword>